<keyword evidence="3" id="KW-1185">Reference proteome</keyword>
<evidence type="ECO:0000256" key="1">
    <source>
        <dbReference type="SAM" id="SignalP"/>
    </source>
</evidence>
<protein>
    <submittedName>
        <fullName evidence="2">Uncharacterized protein</fullName>
    </submittedName>
</protein>
<gene>
    <name evidence="2" type="ORF">AFL01nite_05130</name>
</gene>
<dbReference type="Proteomes" id="UP000321769">
    <property type="component" value="Unassembled WGS sequence"/>
</dbReference>
<proteinExistence type="predicted"/>
<dbReference type="EMBL" id="BJZQ01000001">
    <property type="protein sequence ID" value="GEO88186.1"/>
    <property type="molecule type" value="Genomic_DNA"/>
</dbReference>
<sequence length="259" mass="28684">MLKRLSGSTAVVALIAGLFLTVSPATATAADDGPFDVWGFTAKDLAVRSDSCRRIRVYARHNAPSWVHSVQVSTDLRPDPGSSTEVFLEESSRGRLTGTFDYCPRYTDGTVGKYHLGESEVLYYDADGNDLGEFIDTSRGYVTIKQSARFVGVKAKRKGKTVTVSARPQYWSIGAYGEVGNWSSANWANNSKSNRLKKQFALQRRTANGRGTWRTVKRVVPPKGTTLAIKLKARKRFQYRIVSTGTARTFATTSRVVRR</sequence>
<reference evidence="2 3" key="1">
    <citation type="submission" date="2019-07" db="EMBL/GenBank/DDBJ databases">
        <title>Whole genome shotgun sequence of Aeromicrobium flavum NBRC 107625.</title>
        <authorList>
            <person name="Hosoyama A."/>
            <person name="Uohara A."/>
            <person name="Ohji S."/>
            <person name="Ichikawa N."/>
        </authorList>
    </citation>
    <scope>NUCLEOTIDE SEQUENCE [LARGE SCALE GENOMIC DNA]</scope>
    <source>
        <strain evidence="2 3">NBRC 107625</strain>
    </source>
</reference>
<comment type="caution">
    <text evidence="2">The sequence shown here is derived from an EMBL/GenBank/DDBJ whole genome shotgun (WGS) entry which is preliminary data.</text>
</comment>
<dbReference type="AlphaFoldDB" id="A0A512HRX0"/>
<dbReference type="OrthoDB" id="4803179at2"/>
<feature type="chain" id="PRO_5021730507" evidence="1">
    <location>
        <begin position="30"/>
        <end position="259"/>
    </location>
</feature>
<evidence type="ECO:0000313" key="2">
    <source>
        <dbReference type="EMBL" id="GEO88186.1"/>
    </source>
</evidence>
<dbReference type="RefSeq" id="WP_146825505.1">
    <property type="nucleotide sequence ID" value="NZ_BAAAYQ010000001.1"/>
</dbReference>
<keyword evidence="1" id="KW-0732">Signal</keyword>
<organism evidence="2 3">
    <name type="scientific">Aeromicrobium flavum</name>
    <dbReference type="NCBI Taxonomy" id="416568"/>
    <lineage>
        <taxon>Bacteria</taxon>
        <taxon>Bacillati</taxon>
        <taxon>Actinomycetota</taxon>
        <taxon>Actinomycetes</taxon>
        <taxon>Propionibacteriales</taxon>
        <taxon>Nocardioidaceae</taxon>
        <taxon>Aeromicrobium</taxon>
    </lineage>
</organism>
<name>A0A512HRX0_9ACTN</name>
<evidence type="ECO:0000313" key="3">
    <source>
        <dbReference type="Proteomes" id="UP000321769"/>
    </source>
</evidence>
<accession>A0A512HRX0</accession>
<feature type="signal peptide" evidence="1">
    <location>
        <begin position="1"/>
        <end position="29"/>
    </location>
</feature>